<reference evidence="2 3" key="1">
    <citation type="journal article" date="2007" name="Nature">
        <title>Evolution of genes and genomes on the Drosophila phylogeny.</title>
        <authorList>
            <consortium name="Drosophila 12 Genomes Consortium"/>
            <person name="Clark A.G."/>
            <person name="Eisen M.B."/>
            <person name="Smith D.R."/>
            <person name="Bergman C.M."/>
            <person name="Oliver B."/>
            <person name="Markow T.A."/>
            <person name="Kaufman T.C."/>
            <person name="Kellis M."/>
            <person name="Gelbart W."/>
            <person name="Iyer V.N."/>
            <person name="Pollard D.A."/>
            <person name="Sackton T.B."/>
            <person name="Larracuente A.M."/>
            <person name="Singh N.D."/>
            <person name="Abad J.P."/>
            <person name="Abt D.N."/>
            <person name="Adryan B."/>
            <person name="Aguade M."/>
            <person name="Akashi H."/>
            <person name="Anderson W.W."/>
            <person name="Aquadro C.F."/>
            <person name="Ardell D.H."/>
            <person name="Arguello R."/>
            <person name="Artieri C.G."/>
            <person name="Barbash D.A."/>
            <person name="Barker D."/>
            <person name="Barsanti P."/>
            <person name="Batterham P."/>
            <person name="Batzoglou S."/>
            <person name="Begun D."/>
            <person name="Bhutkar A."/>
            <person name="Blanco E."/>
            <person name="Bosak S.A."/>
            <person name="Bradley R.K."/>
            <person name="Brand A.D."/>
            <person name="Brent M.R."/>
            <person name="Brooks A.N."/>
            <person name="Brown R.H."/>
            <person name="Butlin R.K."/>
            <person name="Caggese C."/>
            <person name="Calvi B.R."/>
            <person name="Bernardo de Carvalho A."/>
            <person name="Caspi A."/>
            <person name="Castrezana S."/>
            <person name="Celniker S.E."/>
            <person name="Chang J.L."/>
            <person name="Chapple C."/>
            <person name="Chatterji S."/>
            <person name="Chinwalla A."/>
            <person name="Civetta A."/>
            <person name="Clifton S.W."/>
            <person name="Comeron J.M."/>
            <person name="Costello J.C."/>
            <person name="Coyne J.A."/>
            <person name="Daub J."/>
            <person name="David R.G."/>
            <person name="Delcher A.L."/>
            <person name="Delehaunty K."/>
            <person name="Do C.B."/>
            <person name="Ebling H."/>
            <person name="Edwards K."/>
            <person name="Eickbush T."/>
            <person name="Evans J.D."/>
            <person name="Filipski A."/>
            <person name="Findeiss S."/>
            <person name="Freyhult E."/>
            <person name="Fulton L."/>
            <person name="Fulton R."/>
            <person name="Garcia A.C."/>
            <person name="Gardiner A."/>
            <person name="Garfield D.A."/>
            <person name="Garvin B.E."/>
            <person name="Gibson G."/>
            <person name="Gilbert D."/>
            <person name="Gnerre S."/>
            <person name="Godfrey J."/>
            <person name="Good R."/>
            <person name="Gotea V."/>
            <person name="Gravely B."/>
            <person name="Greenberg A.J."/>
            <person name="Griffiths-Jones S."/>
            <person name="Gross S."/>
            <person name="Guigo R."/>
            <person name="Gustafson E.A."/>
            <person name="Haerty W."/>
            <person name="Hahn M.W."/>
            <person name="Halligan D.L."/>
            <person name="Halpern A.L."/>
            <person name="Halter G.M."/>
            <person name="Han M.V."/>
            <person name="Heger A."/>
            <person name="Hillier L."/>
            <person name="Hinrichs A.S."/>
            <person name="Holmes I."/>
            <person name="Hoskins R.A."/>
            <person name="Hubisz M.J."/>
            <person name="Hultmark D."/>
            <person name="Huntley M.A."/>
            <person name="Jaffe D.B."/>
            <person name="Jagadeeshan S."/>
            <person name="Jeck W.R."/>
            <person name="Johnson J."/>
            <person name="Jones C.D."/>
            <person name="Jordan W.C."/>
            <person name="Karpen G.H."/>
            <person name="Kataoka E."/>
            <person name="Keightley P.D."/>
            <person name="Kheradpour P."/>
            <person name="Kirkness E.F."/>
            <person name="Koerich L.B."/>
            <person name="Kristiansen K."/>
            <person name="Kudrna D."/>
            <person name="Kulathinal R.J."/>
            <person name="Kumar S."/>
            <person name="Kwok R."/>
            <person name="Lander E."/>
            <person name="Langley C.H."/>
            <person name="Lapoint R."/>
            <person name="Lazzaro B.P."/>
            <person name="Lee S.J."/>
            <person name="Levesque L."/>
            <person name="Li R."/>
            <person name="Lin C.F."/>
            <person name="Lin M.F."/>
            <person name="Lindblad-Toh K."/>
            <person name="Llopart A."/>
            <person name="Long M."/>
            <person name="Low L."/>
            <person name="Lozovsky E."/>
            <person name="Lu J."/>
            <person name="Luo M."/>
            <person name="Machado C.A."/>
            <person name="Makalowski W."/>
            <person name="Marzo M."/>
            <person name="Matsuda M."/>
            <person name="Matzkin L."/>
            <person name="McAllister B."/>
            <person name="McBride C.S."/>
            <person name="McKernan B."/>
            <person name="McKernan K."/>
            <person name="Mendez-Lago M."/>
            <person name="Minx P."/>
            <person name="Mollenhauer M.U."/>
            <person name="Montooth K."/>
            <person name="Mount S.M."/>
            <person name="Mu X."/>
            <person name="Myers E."/>
            <person name="Negre B."/>
            <person name="Newfeld S."/>
            <person name="Nielsen R."/>
            <person name="Noor M.A."/>
            <person name="O'Grady P."/>
            <person name="Pachter L."/>
            <person name="Papaceit M."/>
            <person name="Parisi M.J."/>
            <person name="Parisi M."/>
            <person name="Parts L."/>
            <person name="Pedersen J.S."/>
            <person name="Pesole G."/>
            <person name="Phillippy A.M."/>
            <person name="Ponting C.P."/>
            <person name="Pop M."/>
            <person name="Porcelli D."/>
            <person name="Powell J.R."/>
            <person name="Prohaska S."/>
            <person name="Pruitt K."/>
            <person name="Puig M."/>
            <person name="Quesneville H."/>
            <person name="Ram K.R."/>
            <person name="Rand D."/>
            <person name="Rasmussen M.D."/>
            <person name="Reed L.K."/>
            <person name="Reenan R."/>
            <person name="Reily A."/>
            <person name="Remington K.A."/>
            <person name="Rieger T.T."/>
            <person name="Ritchie M.G."/>
            <person name="Robin C."/>
            <person name="Rogers Y.H."/>
            <person name="Rohde C."/>
            <person name="Rozas J."/>
            <person name="Rubenfield M.J."/>
            <person name="Ruiz A."/>
            <person name="Russo S."/>
            <person name="Salzberg S.L."/>
            <person name="Sanchez-Gracia A."/>
            <person name="Saranga D.J."/>
            <person name="Sato H."/>
            <person name="Schaeffer S.W."/>
            <person name="Schatz M.C."/>
            <person name="Schlenke T."/>
            <person name="Schwartz R."/>
            <person name="Segarra C."/>
            <person name="Singh R.S."/>
            <person name="Sirot L."/>
            <person name="Sirota M."/>
            <person name="Sisneros N.B."/>
            <person name="Smith C.D."/>
            <person name="Smith T.F."/>
            <person name="Spieth J."/>
            <person name="Stage D.E."/>
            <person name="Stark A."/>
            <person name="Stephan W."/>
            <person name="Strausberg R.L."/>
            <person name="Strempel S."/>
            <person name="Sturgill D."/>
            <person name="Sutton G."/>
            <person name="Sutton G.G."/>
            <person name="Tao W."/>
            <person name="Teichmann S."/>
            <person name="Tobari Y.N."/>
            <person name="Tomimura Y."/>
            <person name="Tsolas J.M."/>
            <person name="Valente V.L."/>
            <person name="Venter E."/>
            <person name="Venter J.C."/>
            <person name="Vicario S."/>
            <person name="Vieira F.G."/>
            <person name="Vilella A.J."/>
            <person name="Villasante A."/>
            <person name="Walenz B."/>
            <person name="Wang J."/>
            <person name="Wasserman M."/>
            <person name="Watts T."/>
            <person name="Wilson D."/>
            <person name="Wilson R.K."/>
            <person name="Wing R.A."/>
            <person name="Wolfner M.F."/>
            <person name="Wong A."/>
            <person name="Wong G.K."/>
            <person name="Wu C.I."/>
            <person name="Wu G."/>
            <person name="Yamamoto D."/>
            <person name="Yang H.P."/>
            <person name="Yang S.P."/>
            <person name="Yorke J.A."/>
            <person name="Yoshida K."/>
            <person name="Zdobnov E."/>
            <person name="Zhang P."/>
            <person name="Zhang Y."/>
            <person name="Zimin A.V."/>
            <person name="Baldwin J."/>
            <person name="Abdouelleil A."/>
            <person name="Abdulkadir J."/>
            <person name="Abebe A."/>
            <person name="Abera B."/>
            <person name="Abreu J."/>
            <person name="Acer S.C."/>
            <person name="Aftuck L."/>
            <person name="Alexander A."/>
            <person name="An P."/>
            <person name="Anderson E."/>
            <person name="Anderson S."/>
            <person name="Arachi H."/>
            <person name="Azer M."/>
            <person name="Bachantsang P."/>
            <person name="Barry A."/>
            <person name="Bayul T."/>
            <person name="Berlin A."/>
            <person name="Bessette D."/>
            <person name="Bloom T."/>
            <person name="Blye J."/>
            <person name="Boguslavskiy L."/>
            <person name="Bonnet C."/>
            <person name="Boukhgalter B."/>
            <person name="Bourzgui I."/>
            <person name="Brown A."/>
            <person name="Cahill P."/>
            <person name="Channer S."/>
            <person name="Cheshatsang Y."/>
            <person name="Chuda L."/>
            <person name="Citroen M."/>
            <person name="Collymore A."/>
            <person name="Cooke P."/>
            <person name="Costello M."/>
            <person name="D'Aco K."/>
            <person name="Daza R."/>
            <person name="De Haan G."/>
            <person name="DeGray S."/>
            <person name="DeMaso C."/>
            <person name="Dhargay N."/>
            <person name="Dooley K."/>
            <person name="Dooley E."/>
            <person name="Doricent M."/>
            <person name="Dorje P."/>
            <person name="Dorjee K."/>
            <person name="Dupes A."/>
            <person name="Elong R."/>
            <person name="Falk J."/>
            <person name="Farina A."/>
            <person name="Faro S."/>
            <person name="Ferguson D."/>
            <person name="Fisher S."/>
            <person name="Foley C.D."/>
            <person name="Franke A."/>
            <person name="Friedrich D."/>
            <person name="Gadbois L."/>
            <person name="Gearin G."/>
            <person name="Gearin C.R."/>
            <person name="Giannoukos G."/>
            <person name="Goode T."/>
            <person name="Graham J."/>
            <person name="Grandbois E."/>
            <person name="Grewal S."/>
            <person name="Gyaltsen K."/>
            <person name="Hafez N."/>
            <person name="Hagos B."/>
            <person name="Hall J."/>
            <person name="Henson C."/>
            <person name="Hollinger A."/>
            <person name="Honan T."/>
            <person name="Huard M.D."/>
            <person name="Hughes L."/>
            <person name="Hurhula B."/>
            <person name="Husby M.E."/>
            <person name="Kamat A."/>
            <person name="Kanga B."/>
            <person name="Kashin S."/>
            <person name="Khazanovich D."/>
            <person name="Kisner P."/>
            <person name="Lance K."/>
            <person name="Lara M."/>
            <person name="Lee W."/>
            <person name="Lennon N."/>
            <person name="Letendre F."/>
            <person name="LeVine R."/>
            <person name="Lipovsky A."/>
            <person name="Liu X."/>
            <person name="Liu J."/>
            <person name="Liu S."/>
            <person name="Lokyitsang T."/>
            <person name="Lokyitsang Y."/>
            <person name="Lubonja R."/>
            <person name="Lui A."/>
            <person name="MacDonald P."/>
            <person name="Magnisalis V."/>
            <person name="Maru K."/>
            <person name="Matthews C."/>
            <person name="McCusker W."/>
            <person name="McDonough S."/>
            <person name="Mehta T."/>
            <person name="Meldrim J."/>
            <person name="Meneus L."/>
            <person name="Mihai O."/>
            <person name="Mihalev A."/>
            <person name="Mihova T."/>
            <person name="Mittelman R."/>
            <person name="Mlenga V."/>
            <person name="Montmayeur A."/>
            <person name="Mulrain L."/>
            <person name="Navidi A."/>
            <person name="Naylor J."/>
            <person name="Negash T."/>
            <person name="Nguyen T."/>
            <person name="Nguyen N."/>
            <person name="Nicol R."/>
            <person name="Norbu C."/>
            <person name="Norbu N."/>
            <person name="Novod N."/>
            <person name="O'Neill B."/>
            <person name="Osman S."/>
            <person name="Markiewicz E."/>
            <person name="Oyono O.L."/>
            <person name="Patti C."/>
            <person name="Phunkhang P."/>
            <person name="Pierre F."/>
            <person name="Priest M."/>
            <person name="Raghuraman S."/>
            <person name="Rege F."/>
            <person name="Reyes R."/>
            <person name="Rise C."/>
            <person name="Rogov P."/>
            <person name="Ross K."/>
            <person name="Ryan E."/>
            <person name="Settipalli S."/>
            <person name="Shea T."/>
            <person name="Sherpa N."/>
            <person name="Shi L."/>
            <person name="Shih D."/>
            <person name="Sparrow T."/>
            <person name="Spaulding J."/>
            <person name="Stalker J."/>
            <person name="Stange-Thomann N."/>
            <person name="Stavropoulos S."/>
            <person name="Stone C."/>
            <person name="Strader C."/>
            <person name="Tesfaye S."/>
            <person name="Thomson T."/>
            <person name="Thoulutsang Y."/>
            <person name="Thoulutsang D."/>
            <person name="Topham K."/>
            <person name="Topping I."/>
            <person name="Tsamla T."/>
            <person name="Vassiliev H."/>
            <person name="Vo A."/>
            <person name="Wangchuk T."/>
            <person name="Wangdi T."/>
            <person name="Weiand M."/>
            <person name="Wilkinson J."/>
            <person name="Wilson A."/>
            <person name="Yadav S."/>
            <person name="Young G."/>
            <person name="Yu Q."/>
            <person name="Zembek L."/>
            <person name="Zhong D."/>
            <person name="Zimmer A."/>
            <person name="Zwirko Z."/>
            <person name="Jaffe D.B."/>
            <person name="Alvarez P."/>
            <person name="Brockman W."/>
            <person name="Butler J."/>
            <person name="Chin C."/>
            <person name="Gnerre S."/>
            <person name="Grabherr M."/>
            <person name="Kleber M."/>
            <person name="Mauceli E."/>
            <person name="MacCallum I."/>
        </authorList>
    </citation>
    <scope>NUCLEOTIDE SEQUENCE [LARGE SCALE GENOMIC DNA]</scope>
    <source>
        <strain evidence="3">MSH-3 / Tucson 14011-0111.49</strain>
    </source>
</reference>
<organism evidence="3">
    <name type="scientific">Drosophila persimilis</name>
    <name type="common">Fruit fly</name>
    <dbReference type="NCBI Taxonomy" id="7234"/>
    <lineage>
        <taxon>Eukaryota</taxon>
        <taxon>Metazoa</taxon>
        <taxon>Ecdysozoa</taxon>
        <taxon>Arthropoda</taxon>
        <taxon>Hexapoda</taxon>
        <taxon>Insecta</taxon>
        <taxon>Pterygota</taxon>
        <taxon>Neoptera</taxon>
        <taxon>Endopterygota</taxon>
        <taxon>Diptera</taxon>
        <taxon>Brachycera</taxon>
        <taxon>Muscomorpha</taxon>
        <taxon>Ephydroidea</taxon>
        <taxon>Drosophilidae</taxon>
        <taxon>Drosophila</taxon>
        <taxon>Sophophora</taxon>
    </lineage>
</organism>
<gene>
    <name evidence="2" type="primary">Dper\GL19390</name>
    <name evidence="2" type="ORF">Dper_GL19390</name>
</gene>
<feature type="signal peptide" evidence="1">
    <location>
        <begin position="1"/>
        <end position="21"/>
    </location>
</feature>
<evidence type="ECO:0000313" key="2">
    <source>
        <dbReference type="EMBL" id="EDW28840.1"/>
    </source>
</evidence>
<keyword evidence="3" id="KW-1185">Reference proteome</keyword>
<dbReference type="KEGG" id="dpe:6589573"/>
<dbReference type="EMBL" id="CH479180">
    <property type="protein sequence ID" value="EDW28840.1"/>
    <property type="molecule type" value="Genomic_DNA"/>
</dbReference>
<accession>B4G910</accession>
<evidence type="ECO:0000313" key="3">
    <source>
        <dbReference type="Proteomes" id="UP000008744"/>
    </source>
</evidence>
<dbReference type="HOGENOM" id="CLU_2111387_0_0_1"/>
<evidence type="ECO:0000256" key="1">
    <source>
        <dbReference type="SAM" id="SignalP"/>
    </source>
</evidence>
<proteinExistence type="predicted"/>
<dbReference type="AlphaFoldDB" id="B4G910"/>
<protein>
    <submittedName>
        <fullName evidence="2">GL19390</fullName>
    </submittedName>
</protein>
<name>B4G910_DROPE</name>
<keyword evidence="1" id="KW-0732">Signal</keyword>
<feature type="chain" id="PRO_5002803290" evidence="1">
    <location>
        <begin position="22"/>
        <end position="115"/>
    </location>
</feature>
<dbReference type="OrthoDB" id="7861459at2759"/>
<dbReference type="Proteomes" id="UP000008744">
    <property type="component" value="Unassembled WGS sequence"/>
</dbReference>
<sequence length="115" mass="13424">MRLWLFSVIAIAFCWMTGQTAKKHFGLEDGCVKKNMYMHESACPGPYRIYFAFHRVIFDCIKVRTKCPRIYKYNEYNTLKECQTDCALLMVPVIKNDDVTESEPETKKPEDNGDP</sequence>
<dbReference type="OMA" id="YMHESAC"/>
<dbReference type="PhylomeDB" id="B4G910"/>